<dbReference type="NCBIfam" id="TIGR02258">
    <property type="entry name" value="2_5_ligase"/>
    <property type="match status" value="1"/>
</dbReference>
<gene>
    <name evidence="2" type="primary">thpR</name>
    <name evidence="2" type="ORF">LMJ30_19605</name>
</gene>
<dbReference type="InterPro" id="IPR004175">
    <property type="entry name" value="RNA_CPDase"/>
</dbReference>
<evidence type="ECO:0000313" key="3">
    <source>
        <dbReference type="Proteomes" id="UP001198701"/>
    </source>
</evidence>
<protein>
    <submittedName>
        <fullName evidence="2">RNA 2',3'-cyclic phosphodiesterase</fullName>
    </submittedName>
</protein>
<dbReference type="Proteomes" id="UP001198701">
    <property type="component" value="Unassembled WGS sequence"/>
</dbReference>
<organism evidence="2 3">
    <name type="scientific">Massilia agrisoli</name>
    <dbReference type="NCBI Taxonomy" id="2892444"/>
    <lineage>
        <taxon>Bacteria</taxon>
        <taxon>Pseudomonadati</taxon>
        <taxon>Pseudomonadota</taxon>
        <taxon>Betaproteobacteria</taxon>
        <taxon>Burkholderiales</taxon>
        <taxon>Oxalobacteraceae</taxon>
        <taxon>Telluria group</taxon>
        <taxon>Massilia</taxon>
    </lineage>
</organism>
<name>A0ABS8IYS6_9BURK</name>
<evidence type="ECO:0000313" key="2">
    <source>
        <dbReference type="EMBL" id="MCC6073141.1"/>
    </source>
</evidence>
<comment type="caution">
    <text evidence="2">The sequence shown here is derived from an EMBL/GenBank/DDBJ whole genome shotgun (WGS) entry which is preliminary data.</text>
</comment>
<evidence type="ECO:0000256" key="1">
    <source>
        <dbReference type="ARBA" id="ARBA00022801"/>
    </source>
</evidence>
<dbReference type="PANTHER" id="PTHR35561:SF1">
    <property type="entry name" value="RNA 2',3'-CYCLIC PHOSPHODIESTERASE"/>
    <property type="match status" value="1"/>
</dbReference>
<accession>A0ABS8IYS6</accession>
<keyword evidence="3" id="KW-1185">Reference proteome</keyword>
<reference evidence="2 3" key="1">
    <citation type="submission" date="2021-11" db="EMBL/GenBank/DDBJ databases">
        <authorList>
            <person name="Huq M.A."/>
        </authorList>
    </citation>
    <scope>NUCLEOTIDE SEQUENCE [LARGE SCALE GENOMIC DNA]</scope>
    <source>
        <strain evidence="2 3">MAHUQ-52</strain>
    </source>
</reference>
<dbReference type="EMBL" id="JAJHPV010000021">
    <property type="protein sequence ID" value="MCC6073141.1"/>
    <property type="molecule type" value="Genomic_DNA"/>
</dbReference>
<sequence length="168" mass="18602">MNGDAQSRLFIALWPDPQVRHVLRAWRDAWNWPRGATPVKNERLHMTLHFLGSVSTARIAELREALAVPFEPFAIEFGQPKLWPHGIAVLEPHAAPGQLVQLHADLGGALQRLDMPVEERAFKPHVTMARRAVKAAPPEGGPALTWAVDSYALMESTAGGYSVLQQYS</sequence>
<dbReference type="SUPFAM" id="SSF55144">
    <property type="entry name" value="LigT-like"/>
    <property type="match status" value="1"/>
</dbReference>
<dbReference type="Gene3D" id="3.90.1140.10">
    <property type="entry name" value="Cyclic phosphodiesterase"/>
    <property type="match status" value="1"/>
</dbReference>
<dbReference type="Pfam" id="PF13563">
    <property type="entry name" value="2_5_RNA_ligase2"/>
    <property type="match status" value="1"/>
</dbReference>
<proteinExistence type="predicted"/>
<dbReference type="RefSeq" id="WP_229434509.1">
    <property type="nucleotide sequence ID" value="NZ_JAJHPV010000021.1"/>
</dbReference>
<dbReference type="InterPro" id="IPR009097">
    <property type="entry name" value="Cyclic_Pdiesterase"/>
</dbReference>
<keyword evidence="1" id="KW-0378">Hydrolase</keyword>
<dbReference type="PANTHER" id="PTHR35561">
    <property type="entry name" value="RNA 2',3'-CYCLIC PHOSPHODIESTERASE"/>
    <property type="match status" value="1"/>
</dbReference>